<proteinExistence type="predicted"/>
<dbReference type="Proteomes" id="UP000618733">
    <property type="component" value="Unassembled WGS sequence"/>
</dbReference>
<keyword evidence="1" id="KW-0812">Transmembrane</keyword>
<dbReference type="RefSeq" id="WP_200131071.1">
    <property type="nucleotide sequence ID" value="NZ_JAEHOI010000002.1"/>
</dbReference>
<evidence type="ECO:0000313" key="2">
    <source>
        <dbReference type="EMBL" id="MBK0420857.1"/>
    </source>
</evidence>
<comment type="caution">
    <text evidence="2">The sequence shown here is derived from an EMBL/GenBank/DDBJ whole genome shotgun (WGS) entry which is preliminary data.</text>
</comment>
<sequence length="79" mass="8129">MAKQESAALFEESSQGAVSVVTAIGFLFSLVLVVGGMIGMSYGFQPSLGTAELWIFAGGLVATFIGFLIPFAVLPAIGK</sequence>
<feature type="transmembrane region" description="Helical" evidence="1">
    <location>
        <begin position="54"/>
        <end position="77"/>
    </location>
</feature>
<accession>A0A934UXF0</accession>
<protein>
    <submittedName>
        <fullName evidence="2">Uncharacterized protein</fullName>
    </submittedName>
</protein>
<dbReference type="AlphaFoldDB" id="A0A934UXF0"/>
<evidence type="ECO:0000256" key="1">
    <source>
        <dbReference type="SAM" id="Phobius"/>
    </source>
</evidence>
<evidence type="ECO:0000313" key="3">
    <source>
        <dbReference type="Proteomes" id="UP000618733"/>
    </source>
</evidence>
<feature type="transmembrane region" description="Helical" evidence="1">
    <location>
        <begin position="20"/>
        <end position="42"/>
    </location>
</feature>
<name>A0A934UXF0_9MICO</name>
<organism evidence="2 3">
    <name type="scientific">Leucobacter edaphi</name>
    <dbReference type="NCBI Taxonomy" id="2796472"/>
    <lineage>
        <taxon>Bacteria</taxon>
        <taxon>Bacillati</taxon>
        <taxon>Actinomycetota</taxon>
        <taxon>Actinomycetes</taxon>
        <taxon>Micrococcales</taxon>
        <taxon>Microbacteriaceae</taxon>
        <taxon>Leucobacter</taxon>
    </lineage>
</organism>
<reference evidence="2" key="1">
    <citation type="submission" date="2020-12" db="EMBL/GenBank/DDBJ databases">
        <title>Leucobacter sp. CAS2, isolated from Chromium sludge.</title>
        <authorList>
            <person name="Xu Z."/>
        </authorList>
    </citation>
    <scope>NUCLEOTIDE SEQUENCE</scope>
    <source>
        <strain evidence="2">CSA2</strain>
    </source>
</reference>
<keyword evidence="1" id="KW-1133">Transmembrane helix</keyword>
<keyword evidence="3" id="KW-1185">Reference proteome</keyword>
<keyword evidence="1" id="KW-0472">Membrane</keyword>
<dbReference type="EMBL" id="JAEHOI010000002">
    <property type="protein sequence ID" value="MBK0420857.1"/>
    <property type="molecule type" value="Genomic_DNA"/>
</dbReference>
<gene>
    <name evidence="2" type="ORF">JD292_02025</name>
</gene>